<evidence type="ECO:0000256" key="2">
    <source>
        <dbReference type="ARBA" id="ARBA00022801"/>
    </source>
</evidence>
<sequence length="252" mass="29254">MIDTHCHLSFEEFDNKREEIIENTRKEFKYIVDSGASYKGNIRSLKVASQYNGFIKTTMGYHPEYAGNDNKETINKTLKQISDNIDNIQAIGEIGLDFSVKRSENELKRQHTVFEKLLDMATEYDMPIVLHVRDAEAHALNIVKKYTEIPDVIFHCFSGSKETAMEAVDYGYYISFATNTLFSKRHKKNMKKVPLENMLTETDSPYLSPVKGEYNQPLNIRKTIERIARTKKIDFEEIEKETEKNAIDVYNL</sequence>
<dbReference type="FunFam" id="3.20.20.140:FF:000005">
    <property type="entry name" value="TatD family hydrolase"/>
    <property type="match status" value="1"/>
</dbReference>
<dbReference type="EMBL" id="NGJK01000077">
    <property type="protein sequence ID" value="RAP02761.1"/>
    <property type="molecule type" value="Genomic_DNA"/>
</dbReference>
<evidence type="ECO:0000256" key="3">
    <source>
        <dbReference type="PIRSR" id="PIRSR005902-1"/>
    </source>
</evidence>
<dbReference type="RefSeq" id="WP_011406763.1">
    <property type="nucleotide sequence ID" value="NZ_JAXJAF010000163.1"/>
</dbReference>
<dbReference type="OMA" id="HTHLDMQ"/>
<evidence type="ECO:0000313" key="4">
    <source>
        <dbReference type="EMBL" id="RAP02761.1"/>
    </source>
</evidence>
<dbReference type="CDD" id="cd01310">
    <property type="entry name" value="TatD_DNAse"/>
    <property type="match status" value="1"/>
</dbReference>
<evidence type="ECO:0000256" key="1">
    <source>
        <dbReference type="ARBA" id="ARBA00022723"/>
    </source>
</evidence>
<feature type="binding site" evidence="3">
    <location>
        <position position="155"/>
    </location>
    <ligand>
        <name>a divalent metal cation</name>
        <dbReference type="ChEBI" id="CHEBI:60240"/>
        <label>2</label>
    </ligand>
</feature>
<feature type="binding site" evidence="3">
    <location>
        <position position="203"/>
    </location>
    <ligand>
        <name>a divalent metal cation</name>
        <dbReference type="ChEBI" id="CHEBI:60240"/>
        <label>1</label>
    </ligand>
</feature>
<dbReference type="SUPFAM" id="SSF51556">
    <property type="entry name" value="Metallo-dependent hydrolases"/>
    <property type="match status" value="1"/>
</dbReference>
<feature type="binding site" evidence="3">
    <location>
        <position position="93"/>
    </location>
    <ligand>
        <name>a divalent metal cation</name>
        <dbReference type="ChEBI" id="CHEBI:60240"/>
        <label>1</label>
    </ligand>
</feature>
<dbReference type="PIRSF" id="PIRSF005902">
    <property type="entry name" value="DNase_TatD"/>
    <property type="match status" value="1"/>
</dbReference>
<dbReference type="InterPro" id="IPR032466">
    <property type="entry name" value="Metal_Hydrolase"/>
</dbReference>
<keyword evidence="2" id="KW-0378">Hydrolase</keyword>
<proteinExistence type="predicted"/>
<evidence type="ECO:0000313" key="5">
    <source>
        <dbReference type="Proteomes" id="UP000248557"/>
    </source>
</evidence>
<feature type="binding site" evidence="3">
    <location>
        <position position="5"/>
    </location>
    <ligand>
        <name>a divalent metal cation</name>
        <dbReference type="ChEBI" id="CHEBI:60240"/>
        <label>1</label>
    </ligand>
</feature>
<dbReference type="PANTHER" id="PTHR46124">
    <property type="entry name" value="D-AMINOACYL-TRNA DEACYLASE"/>
    <property type="match status" value="1"/>
</dbReference>
<organism evidence="4 5">
    <name type="scientific">Methanosphaera stadtmanae</name>
    <dbReference type="NCBI Taxonomy" id="2317"/>
    <lineage>
        <taxon>Archaea</taxon>
        <taxon>Methanobacteriati</taxon>
        <taxon>Methanobacteriota</taxon>
        <taxon>Methanomada group</taxon>
        <taxon>Methanobacteria</taxon>
        <taxon>Methanobacteriales</taxon>
        <taxon>Methanobacteriaceae</taxon>
        <taxon>Methanosphaera</taxon>
    </lineage>
</organism>
<dbReference type="GO" id="GO:0004536">
    <property type="term" value="F:DNA nuclease activity"/>
    <property type="evidence" value="ECO:0007669"/>
    <property type="project" value="InterPro"/>
</dbReference>
<keyword evidence="1 3" id="KW-0479">Metal-binding</keyword>
<name>A0A328PXS1_9EURY</name>
<dbReference type="InterPro" id="IPR015991">
    <property type="entry name" value="TatD/YcfH-like"/>
</dbReference>
<gene>
    <name evidence="4" type="ORF">CA615_05890</name>
</gene>
<comment type="caution">
    <text evidence="4">The sequence shown here is derived from an EMBL/GenBank/DDBJ whole genome shotgun (WGS) entry which is preliminary data.</text>
</comment>
<accession>A0A328PXS1</accession>
<feature type="binding site" evidence="3">
    <location>
        <position position="7"/>
    </location>
    <ligand>
        <name>a divalent metal cation</name>
        <dbReference type="ChEBI" id="CHEBI:60240"/>
        <label>1</label>
    </ligand>
</feature>
<reference evidence="4 5" key="1">
    <citation type="submission" date="2017-05" db="EMBL/GenBank/DDBJ databases">
        <title>Host range expansion of the Methanosphaera genus to humans and monogastric animals involves recent and extensive reduction in genome content.</title>
        <authorList>
            <person name="Hoedt E.C."/>
            <person name="Volmer J.G."/>
            <person name="Parks D.H."/>
            <person name="Rosewarne C.P."/>
            <person name="Denman S.E."/>
            <person name="Mcsweeney C.S."/>
            <person name="O Cuiv P."/>
            <person name="Hugenholtz P."/>
            <person name="Tyson G.W."/>
            <person name="Morrison M."/>
        </authorList>
    </citation>
    <scope>NUCLEOTIDE SEQUENCE [LARGE SCALE GENOMIC DNA]</scope>
    <source>
        <strain evidence="4 5">PA5</strain>
    </source>
</reference>
<dbReference type="Pfam" id="PF01026">
    <property type="entry name" value="TatD_DNase"/>
    <property type="match status" value="1"/>
</dbReference>
<feature type="binding site" evidence="3">
    <location>
        <position position="131"/>
    </location>
    <ligand>
        <name>a divalent metal cation</name>
        <dbReference type="ChEBI" id="CHEBI:60240"/>
        <label>2</label>
    </ligand>
</feature>
<dbReference type="GO" id="GO:0016788">
    <property type="term" value="F:hydrolase activity, acting on ester bonds"/>
    <property type="evidence" value="ECO:0007669"/>
    <property type="project" value="InterPro"/>
</dbReference>
<dbReference type="GeneID" id="3855240"/>
<protein>
    <recommendedName>
        <fullName evidence="6">DNase</fullName>
    </recommendedName>
</protein>
<dbReference type="NCBIfam" id="TIGR00010">
    <property type="entry name" value="YchF/TatD family DNA exonuclease"/>
    <property type="match status" value="1"/>
</dbReference>
<dbReference type="PANTHER" id="PTHR46124:SF2">
    <property type="entry name" value="D-AMINOACYL-TRNA DEACYLASE"/>
    <property type="match status" value="1"/>
</dbReference>
<evidence type="ECO:0008006" key="6">
    <source>
        <dbReference type="Google" id="ProtNLM"/>
    </source>
</evidence>
<dbReference type="GO" id="GO:0046872">
    <property type="term" value="F:metal ion binding"/>
    <property type="evidence" value="ECO:0007669"/>
    <property type="project" value="UniProtKB-KW"/>
</dbReference>
<dbReference type="Gene3D" id="3.20.20.140">
    <property type="entry name" value="Metal-dependent hydrolases"/>
    <property type="match status" value="1"/>
</dbReference>
<dbReference type="InterPro" id="IPR001130">
    <property type="entry name" value="TatD-like"/>
</dbReference>
<dbReference type="Proteomes" id="UP000248557">
    <property type="component" value="Unassembled WGS sequence"/>
</dbReference>
<dbReference type="AlphaFoldDB" id="A0A328PXS1"/>